<evidence type="ECO:0000259" key="1">
    <source>
        <dbReference type="PROSITE" id="PS51388"/>
    </source>
</evidence>
<dbReference type="Gene3D" id="3.40.50.300">
    <property type="entry name" value="P-loop containing nucleotide triphosphate hydrolases"/>
    <property type="match status" value="1"/>
</dbReference>
<dbReference type="GO" id="GO:0008017">
    <property type="term" value="F:microtubule binding"/>
    <property type="evidence" value="ECO:0007669"/>
    <property type="project" value="TreeGrafter"/>
</dbReference>
<dbReference type="eggNOG" id="KOG0446">
    <property type="taxonomic scope" value="Eukaryota"/>
</dbReference>
<dbReference type="InParanoid" id="Q2H2L6"/>
<reference evidence="3" key="1">
    <citation type="journal article" date="2015" name="Genome Announc.">
        <title>Draft genome sequence of the cellulolytic fungus Chaetomium globosum.</title>
        <authorList>
            <person name="Cuomo C.A."/>
            <person name="Untereiner W.A."/>
            <person name="Ma L.-J."/>
            <person name="Grabherr M."/>
            <person name="Birren B.W."/>
        </authorList>
    </citation>
    <scope>NUCLEOTIDE SEQUENCE [LARGE SCALE GENOMIC DNA]</scope>
    <source>
        <strain evidence="3">ATCC 6205 / CBS 148.51 / DSM 1962 / NBRC 6347 / NRRL 1970</strain>
    </source>
</reference>
<dbReference type="GO" id="GO:0048312">
    <property type="term" value="P:intracellular distribution of mitochondria"/>
    <property type="evidence" value="ECO:0007669"/>
    <property type="project" value="TreeGrafter"/>
</dbReference>
<feature type="domain" description="GED" evidence="1">
    <location>
        <begin position="528"/>
        <end position="616"/>
    </location>
</feature>
<evidence type="ECO:0000313" key="3">
    <source>
        <dbReference type="Proteomes" id="UP000001056"/>
    </source>
</evidence>
<dbReference type="OrthoDB" id="415706at2759"/>
<dbReference type="PANTHER" id="PTHR11566:SF215">
    <property type="entry name" value="DYNAMIN GTPASE"/>
    <property type="match status" value="1"/>
</dbReference>
<dbReference type="GO" id="GO:0006897">
    <property type="term" value="P:endocytosis"/>
    <property type="evidence" value="ECO:0007669"/>
    <property type="project" value="TreeGrafter"/>
</dbReference>
<dbReference type="PROSITE" id="PS51388">
    <property type="entry name" value="GED"/>
    <property type="match status" value="1"/>
</dbReference>
<proteinExistence type="predicted"/>
<dbReference type="RefSeq" id="XP_001223194.1">
    <property type="nucleotide sequence ID" value="XM_001223193.1"/>
</dbReference>
<dbReference type="PANTHER" id="PTHR11566">
    <property type="entry name" value="DYNAMIN"/>
    <property type="match status" value="1"/>
</dbReference>
<evidence type="ECO:0000313" key="2">
    <source>
        <dbReference type="EMBL" id="EAQ87361.1"/>
    </source>
</evidence>
<dbReference type="EMBL" id="CH408032">
    <property type="protein sequence ID" value="EAQ87361.1"/>
    <property type="molecule type" value="Genomic_DNA"/>
</dbReference>
<dbReference type="STRING" id="306901.Q2H2L6"/>
<name>Q2H2L6_CHAGB</name>
<keyword evidence="3" id="KW-1185">Reference proteome</keyword>
<dbReference type="GO" id="GO:0005874">
    <property type="term" value="C:microtubule"/>
    <property type="evidence" value="ECO:0007669"/>
    <property type="project" value="TreeGrafter"/>
</dbReference>
<dbReference type="GO" id="GO:0000266">
    <property type="term" value="P:mitochondrial fission"/>
    <property type="evidence" value="ECO:0007669"/>
    <property type="project" value="TreeGrafter"/>
</dbReference>
<dbReference type="AlphaFoldDB" id="Q2H2L6"/>
<sequence>MSKIKTEPIDGLGNHIYLEKQDRLREIGVDIPTSQDRKDALRNFHHELTDFDGKTLVDVINKANKTMGIRSGATQDDTSLPMFSDDILKIEISGPEKPHLTVIDVPGLFQVTDEGSCQCLVEGDPDTDSSQALPPRWTGPRSRTLVRRYMENERTMATSLKLGYFIVRNRGADEDTLSIAECQMKEQEKFAEPLWAELTKLGRTGVKALRAELQGLLTELARRELPKQRAEVEQRLADCRRSLESMGPPRDSAASQRECLVKLAARFERIVRDALDGRYDGNPIFSEKPELKIATKIMDLNEGFTDLVWKKGHTWEFKAESQHHRDNVDNLLEYEKMSNAVLTSTTSTPELEQVICDHADCPAPLTEDIMGQIEKYYKESRGPELGTFGGALLSLTFRAQTSKWRAIVMTHVETVIVVAHRFIKTVWLETIGDQRIREELWGLVLLEKLQTAYIRAKDHAQFLLDIEVNGRPRTYNHYFSDNVLKAKAERLTQVLIEYSDHRGGDDYAIFNSTIGQMVEDKSIADQTKEDVHDILESYYKVSRKRFVDAICQQAIDHFLLDGVGSPLKVLNPELISKMSDTQLDVIAGEDVTTKRERERLGAEIQGLEAAMRVIRG</sequence>
<dbReference type="InterPro" id="IPR022812">
    <property type="entry name" value="Dynamin"/>
</dbReference>
<dbReference type="GeneID" id="4392076"/>
<protein>
    <recommendedName>
        <fullName evidence="1">GED domain-containing protein</fullName>
    </recommendedName>
</protein>
<dbReference type="Gene3D" id="1.20.120.1240">
    <property type="entry name" value="Dynamin, middle domain"/>
    <property type="match status" value="1"/>
</dbReference>
<dbReference type="HOGENOM" id="CLU_008964_7_2_1"/>
<gene>
    <name evidence="2" type="ORF">CHGG_03980</name>
</gene>
<dbReference type="InterPro" id="IPR020850">
    <property type="entry name" value="GED_dom"/>
</dbReference>
<dbReference type="GO" id="GO:0005739">
    <property type="term" value="C:mitochondrion"/>
    <property type="evidence" value="ECO:0007669"/>
    <property type="project" value="TreeGrafter"/>
</dbReference>
<dbReference type="VEuPathDB" id="FungiDB:CHGG_03980"/>
<accession>Q2H2L6</accession>
<dbReference type="OMA" id="RMREELW"/>
<dbReference type="Pfam" id="PF01031">
    <property type="entry name" value="Dynamin_M"/>
    <property type="match status" value="1"/>
</dbReference>
<dbReference type="GO" id="GO:0016559">
    <property type="term" value="P:peroxisome fission"/>
    <property type="evidence" value="ECO:0007669"/>
    <property type="project" value="TreeGrafter"/>
</dbReference>
<dbReference type="Proteomes" id="UP000001056">
    <property type="component" value="Unassembled WGS sequence"/>
</dbReference>
<dbReference type="InterPro" id="IPR000375">
    <property type="entry name" value="Dynamin_stalk"/>
</dbReference>
<dbReference type="InterPro" id="IPR027417">
    <property type="entry name" value="P-loop_NTPase"/>
</dbReference>
<dbReference type="GO" id="GO:0003924">
    <property type="term" value="F:GTPase activity"/>
    <property type="evidence" value="ECO:0007669"/>
    <property type="project" value="TreeGrafter"/>
</dbReference>
<organism evidence="2 3">
    <name type="scientific">Chaetomium globosum (strain ATCC 6205 / CBS 148.51 / DSM 1962 / NBRC 6347 / NRRL 1970)</name>
    <name type="common">Soil fungus</name>
    <dbReference type="NCBI Taxonomy" id="306901"/>
    <lineage>
        <taxon>Eukaryota</taxon>
        <taxon>Fungi</taxon>
        <taxon>Dikarya</taxon>
        <taxon>Ascomycota</taxon>
        <taxon>Pezizomycotina</taxon>
        <taxon>Sordariomycetes</taxon>
        <taxon>Sordariomycetidae</taxon>
        <taxon>Sordariales</taxon>
        <taxon>Chaetomiaceae</taxon>
        <taxon>Chaetomium</taxon>
    </lineage>
</organism>
<dbReference type="GO" id="GO:0016020">
    <property type="term" value="C:membrane"/>
    <property type="evidence" value="ECO:0007669"/>
    <property type="project" value="TreeGrafter"/>
</dbReference>